<comment type="similarity">
    <text evidence="13">Belongs to the class I-like SAM-binding methyltransferase superfamily. RsmB/NOP family.</text>
</comment>
<keyword evidence="5" id="KW-0698">rRNA processing</keyword>
<evidence type="ECO:0000256" key="5">
    <source>
        <dbReference type="ARBA" id="ARBA00022552"/>
    </source>
</evidence>
<comment type="subcellular location">
    <subcellularLocation>
        <location evidence="2">Cytoplasm</location>
    </subcellularLocation>
</comment>
<keyword evidence="8 13" id="KW-0949">S-adenosyl-L-methionine</keyword>
<dbReference type="InterPro" id="IPR035926">
    <property type="entry name" value="NusB-like_sf"/>
</dbReference>
<dbReference type="PRINTS" id="PR02008">
    <property type="entry name" value="RCMTFAMILY"/>
</dbReference>
<dbReference type="GO" id="GO:0006355">
    <property type="term" value="P:regulation of DNA-templated transcription"/>
    <property type="evidence" value="ECO:0007669"/>
    <property type="project" value="InterPro"/>
</dbReference>
<evidence type="ECO:0000256" key="3">
    <source>
        <dbReference type="ARBA" id="ARBA00012140"/>
    </source>
</evidence>
<evidence type="ECO:0000259" key="14">
    <source>
        <dbReference type="PROSITE" id="PS51686"/>
    </source>
</evidence>
<evidence type="ECO:0000256" key="1">
    <source>
        <dbReference type="ARBA" id="ARBA00002724"/>
    </source>
</evidence>
<dbReference type="FunFam" id="3.40.50.150:FF:000022">
    <property type="entry name" value="Ribosomal RNA small subunit methyltransferase B"/>
    <property type="match status" value="1"/>
</dbReference>
<evidence type="ECO:0000256" key="6">
    <source>
        <dbReference type="ARBA" id="ARBA00022603"/>
    </source>
</evidence>
<evidence type="ECO:0000256" key="7">
    <source>
        <dbReference type="ARBA" id="ARBA00022679"/>
    </source>
</evidence>
<evidence type="ECO:0000313" key="15">
    <source>
        <dbReference type="EMBL" id="MBS5520061.1"/>
    </source>
</evidence>
<feature type="binding site" evidence="13">
    <location>
        <position position="333"/>
    </location>
    <ligand>
        <name>S-adenosyl-L-methionine</name>
        <dbReference type="ChEBI" id="CHEBI:59789"/>
    </ligand>
</feature>
<dbReference type="SUPFAM" id="SSF53335">
    <property type="entry name" value="S-adenosyl-L-methionine-dependent methyltransferases"/>
    <property type="match status" value="1"/>
</dbReference>
<evidence type="ECO:0000256" key="10">
    <source>
        <dbReference type="ARBA" id="ARBA00030399"/>
    </source>
</evidence>
<comment type="function">
    <text evidence="1">Specifically methylates the cytosine at position 967 (m5C967) of 16S rRNA.</text>
</comment>
<evidence type="ECO:0000256" key="11">
    <source>
        <dbReference type="ARBA" id="ARBA00031088"/>
    </source>
</evidence>
<dbReference type="InterPro" id="IPR049560">
    <property type="entry name" value="MeTrfase_RsmB-F_NOP2_cat"/>
</dbReference>
<accession>A0A943EE83</accession>
<dbReference type="Gene3D" id="1.10.940.10">
    <property type="entry name" value="NusB-like"/>
    <property type="match status" value="1"/>
</dbReference>
<feature type="binding site" evidence="13">
    <location>
        <position position="315"/>
    </location>
    <ligand>
        <name>S-adenosyl-L-methionine</name>
        <dbReference type="ChEBI" id="CHEBI:59789"/>
    </ligand>
</feature>
<evidence type="ECO:0000256" key="13">
    <source>
        <dbReference type="PROSITE-ProRule" id="PRU01023"/>
    </source>
</evidence>
<sequence>MHDAQNPRELALLVLDEIYERGAYANLALNKALRGNGLSSLDRKLCTELVYGTVKTTGTLDWYLCRVINRPFRKMAPRLRTILRMGAYQILYLERIPDSAAVNECANLARYYVNENSVKLVNGVLRQLSRTKDTWQFPQKEEDATLRLALSYYHPEWLVRRWKFRFGLPEAEAMCAYDNLVPPLCLRVNTLAISRKTLLERLQAAGCEVEPSKWSPDGIVCRHLSSLETLMKEWGRFLYIQDESSMLDADVLAPKPGDLVLDFCAAPGGKATHLAQKMENKGEIIAMDIHDHRLTLIEENATRLGITNIRALLHDGTKPLPGFENRADAVLVDAPCSGLGVLNRRAEARWTKKERTLSQFPPLQKKILAQAAACVKPGGRLLYSTCTLERDENSRVRTAFLESHPEFRGKAFSHPLTGQSVEELQILPWRDGIDGFYLALFEKVK</sequence>
<organism evidence="15 16">
    <name type="scientific">Acidaminococcus intestini</name>
    <dbReference type="NCBI Taxonomy" id="187327"/>
    <lineage>
        <taxon>Bacteria</taxon>
        <taxon>Bacillati</taxon>
        <taxon>Bacillota</taxon>
        <taxon>Negativicutes</taxon>
        <taxon>Acidaminococcales</taxon>
        <taxon>Acidaminococcaceae</taxon>
        <taxon>Acidaminococcus</taxon>
    </lineage>
</organism>
<dbReference type="PROSITE" id="PS51686">
    <property type="entry name" value="SAM_MT_RSMB_NOP"/>
    <property type="match status" value="1"/>
</dbReference>
<reference evidence="15" key="1">
    <citation type="submission" date="2021-02" db="EMBL/GenBank/DDBJ databases">
        <title>Infant gut strain persistence is associated with maternal origin, phylogeny, and functional potential including surface adhesion and iron acquisition.</title>
        <authorList>
            <person name="Lou Y.C."/>
        </authorList>
    </citation>
    <scope>NUCLEOTIDE SEQUENCE</scope>
    <source>
        <strain evidence="15">L3_106_000M1_dasL3_106_000M1_concoct_15</strain>
    </source>
</reference>
<dbReference type="GO" id="GO:0008649">
    <property type="term" value="F:rRNA methyltransferase activity"/>
    <property type="evidence" value="ECO:0007669"/>
    <property type="project" value="InterPro"/>
</dbReference>
<comment type="catalytic activity">
    <reaction evidence="12">
        <text>cytidine(967) in 16S rRNA + S-adenosyl-L-methionine = 5-methylcytidine(967) in 16S rRNA + S-adenosyl-L-homocysteine + H(+)</text>
        <dbReference type="Rhea" id="RHEA:42748"/>
        <dbReference type="Rhea" id="RHEA-COMP:10219"/>
        <dbReference type="Rhea" id="RHEA-COMP:10220"/>
        <dbReference type="ChEBI" id="CHEBI:15378"/>
        <dbReference type="ChEBI" id="CHEBI:57856"/>
        <dbReference type="ChEBI" id="CHEBI:59789"/>
        <dbReference type="ChEBI" id="CHEBI:74483"/>
        <dbReference type="ChEBI" id="CHEBI:82748"/>
        <dbReference type="EC" id="2.1.1.176"/>
    </reaction>
</comment>
<evidence type="ECO:0000313" key="16">
    <source>
        <dbReference type="Proteomes" id="UP000754226"/>
    </source>
</evidence>
<dbReference type="SUPFAM" id="SSF48013">
    <property type="entry name" value="NusB-like"/>
    <property type="match status" value="1"/>
</dbReference>
<keyword evidence="6 13" id="KW-0489">Methyltransferase</keyword>
<dbReference type="EMBL" id="JAGZCZ010000007">
    <property type="protein sequence ID" value="MBS5520061.1"/>
    <property type="molecule type" value="Genomic_DNA"/>
</dbReference>
<dbReference type="EC" id="2.1.1.176" evidence="3"/>
<evidence type="ECO:0000256" key="8">
    <source>
        <dbReference type="ARBA" id="ARBA00022691"/>
    </source>
</evidence>
<evidence type="ECO:0000256" key="2">
    <source>
        <dbReference type="ARBA" id="ARBA00004496"/>
    </source>
</evidence>
<feature type="binding site" evidence="13">
    <location>
        <position position="288"/>
    </location>
    <ligand>
        <name>S-adenosyl-L-methionine</name>
        <dbReference type="ChEBI" id="CHEBI:59789"/>
    </ligand>
</feature>
<dbReference type="Gene3D" id="3.40.50.150">
    <property type="entry name" value="Vaccinia Virus protein VP39"/>
    <property type="match status" value="1"/>
</dbReference>
<dbReference type="PANTHER" id="PTHR22807:SF53">
    <property type="entry name" value="RIBOSOMAL RNA SMALL SUBUNIT METHYLTRANSFERASE B-RELATED"/>
    <property type="match status" value="1"/>
</dbReference>
<dbReference type="Pfam" id="PF22458">
    <property type="entry name" value="RsmF-B_ferredox"/>
    <property type="match status" value="1"/>
</dbReference>
<evidence type="ECO:0000256" key="4">
    <source>
        <dbReference type="ARBA" id="ARBA00022490"/>
    </source>
</evidence>
<dbReference type="GO" id="GO:0003723">
    <property type="term" value="F:RNA binding"/>
    <property type="evidence" value="ECO:0007669"/>
    <property type="project" value="UniProtKB-UniRule"/>
</dbReference>
<evidence type="ECO:0000256" key="12">
    <source>
        <dbReference type="ARBA" id="ARBA00047283"/>
    </source>
</evidence>
<dbReference type="Pfam" id="PF01189">
    <property type="entry name" value="Methyltr_RsmB-F"/>
    <property type="match status" value="1"/>
</dbReference>
<evidence type="ECO:0000256" key="9">
    <source>
        <dbReference type="ARBA" id="ARBA00022884"/>
    </source>
</evidence>
<dbReference type="InterPro" id="IPR001678">
    <property type="entry name" value="MeTrfase_RsmB-F_NOP2_dom"/>
</dbReference>
<dbReference type="Pfam" id="PF01029">
    <property type="entry name" value="NusB"/>
    <property type="match status" value="1"/>
</dbReference>
<dbReference type="Gene3D" id="3.30.70.1170">
    <property type="entry name" value="Sun protein, domain 3"/>
    <property type="match status" value="1"/>
</dbReference>
<protein>
    <recommendedName>
        <fullName evidence="3">16S rRNA (cytosine(967)-C(5))-methyltransferase</fullName>
        <ecNumber evidence="3">2.1.1.176</ecNumber>
    </recommendedName>
    <alternativeName>
        <fullName evidence="10">16S rRNA m5C967 methyltransferase</fullName>
    </alternativeName>
    <alternativeName>
        <fullName evidence="11">rRNA (cytosine-C(5)-)-methyltransferase RsmB</fullName>
    </alternativeName>
</protein>
<dbReference type="NCBIfam" id="TIGR00563">
    <property type="entry name" value="rsmB"/>
    <property type="match status" value="1"/>
</dbReference>
<dbReference type="InterPro" id="IPR029063">
    <property type="entry name" value="SAM-dependent_MTases_sf"/>
</dbReference>
<gene>
    <name evidence="15" type="primary">rsmB</name>
    <name evidence="15" type="ORF">KHX13_07020</name>
</gene>
<dbReference type="InterPro" id="IPR004573">
    <property type="entry name" value="rRNA_ssu_MeTfrase_B"/>
</dbReference>
<feature type="domain" description="SAM-dependent MTase RsmB/NOP-type" evidence="14">
    <location>
        <begin position="174"/>
        <end position="444"/>
    </location>
</feature>
<comment type="caution">
    <text evidence="15">The sequence shown here is derived from an EMBL/GenBank/DDBJ whole genome shotgun (WGS) entry which is preliminary data.</text>
</comment>
<feature type="binding site" evidence="13">
    <location>
        <begin position="264"/>
        <end position="270"/>
    </location>
    <ligand>
        <name>S-adenosyl-L-methionine</name>
        <dbReference type="ChEBI" id="CHEBI:59789"/>
    </ligand>
</feature>
<dbReference type="InterPro" id="IPR023267">
    <property type="entry name" value="RCMT"/>
</dbReference>
<keyword evidence="4" id="KW-0963">Cytoplasm</keyword>
<proteinExistence type="inferred from homology"/>
<name>A0A943EE83_9FIRM</name>
<dbReference type="Proteomes" id="UP000754226">
    <property type="component" value="Unassembled WGS sequence"/>
</dbReference>
<dbReference type="PANTHER" id="PTHR22807">
    <property type="entry name" value="NOP2 YEAST -RELATED NOL1/NOP2/FMU SUN DOMAIN-CONTAINING"/>
    <property type="match status" value="1"/>
</dbReference>
<dbReference type="InterPro" id="IPR054728">
    <property type="entry name" value="RsmB-like_ferredoxin"/>
</dbReference>
<dbReference type="GO" id="GO:0005737">
    <property type="term" value="C:cytoplasm"/>
    <property type="evidence" value="ECO:0007669"/>
    <property type="project" value="UniProtKB-SubCell"/>
</dbReference>
<dbReference type="AlphaFoldDB" id="A0A943EE83"/>
<dbReference type="InterPro" id="IPR006027">
    <property type="entry name" value="NusB_RsmB_TIM44"/>
</dbReference>
<dbReference type="CDD" id="cd02440">
    <property type="entry name" value="AdoMet_MTases"/>
    <property type="match status" value="1"/>
</dbReference>
<dbReference type="NCBIfam" id="NF011494">
    <property type="entry name" value="PRK14902.1"/>
    <property type="match status" value="1"/>
</dbReference>
<keyword evidence="7 13" id="KW-0808">Transferase</keyword>
<keyword evidence="9 13" id="KW-0694">RNA-binding</keyword>
<feature type="active site" description="Nucleophile" evidence="13">
    <location>
        <position position="386"/>
    </location>
</feature>